<dbReference type="PANTHER" id="PTHR22849">
    <property type="entry name" value="WDSAM1 PROTEIN"/>
    <property type="match status" value="1"/>
</dbReference>
<dbReference type="Pfam" id="PF25598">
    <property type="entry name" value="ARM_PUB"/>
    <property type="match status" value="1"/>
</dbReference>
<dbReference type="AlphaFoldDB" id="A0A835Q7Z5"/>
<comment type="function">
    <text evidence="5">Functions as an E3 ubiquitin ligase.</text>
</comment>
<dbReference type="SMART" id="SM00504">
    <property type="entry name" value="Ubox"/>
    <property type="match status" value="1"/>
</dbReference>
<dbReference type="InterPro" id="IPR003613">
    <property type="entry name" value="Ubox_domain"/>
</dbReference>
<dbReference type="Pfam" id="PF04564">
    <property type="entry name" value="U-box"/>
    <property type="match status" value="1"/>
</dbReference>
<dbReference type="UniPathway" id="UPA00143"/>
<dbReference type="InterPro" id="IPR045185">
    <property type="entry name" value="PUB22/23/24-like"/>
</dbReference>
<comment type="caution">
    <text evidence="7">The sequence shown here is derived from an EMBL/GenBank/DDBJ whole genome shotgun (WGS) entry which is preliminary data.</text>
</comment>
<evidence type="ECO:0000256" key="2">
    <source>
        <dbReference type="ARBA" id="ARBA00004906"/>
    </source>
</evidence>
<dbReference type="Proteomes" id="UP000639772">
    <property type="component" value="Chromosome 10"/>
</dbReference>
<dbReference type="InterPro" id="IPR058678">
    <property type="entry name" value="ARM_PUB"/>
</dbReference>
<dbReference type="InterPro" id="IPR045210">
    <property type="entry name" value="RING-Ubox_PUB"/>
</dbReference>
<protein>
    <recommendedName>
        <fullName evidence="5 6">U-box domain-containing protein</fullName>
        <ecNumber evidence="5">2.3.2.27</ecNumber>
    </recommendedName>
    <alternativeName>
        <fullName evidence="5">RING-type E3 ubiquitin transferase PUB</fullName>
    </alternativeName>
</protein>
<dbReference type="EC" id="2.3.2.27" evidence="5"/>
<evidence type="ECO:0000256" key="3">
    <source>
        <dbReference type="ARBA" id="ARBA00022679"/>
    </source>
</evidence>
<keyword evidence="3 5" id="KW-0808">Transferase</keyword>
<dbReference type="Gene3D" id="1.25.10.10">
    <property type="entry name" value="Leucine-rich Repeat Variant"/>
    <property type="match status" value="1"/>
</dbReference>
<dbReference type="GO" id="GO:0016567">
    <property type="term" value="P:protein ubiquitination"/>
    <property type="evidence" value="ECO:0007669"/>
    <property type="project" value="UniProtKB-UniRule"/>
</dbReference>
<accession>A0A835Q7Z5</accession>
<dbReference type="EMBL" id="JADCNM010000010">
    <property type="protein sequence ID" value="KAG0465856.1"/>
    <property type="molecule type" value="Genomic_DNA"/>
</dbReference>
<dbReference type="PANTHER" id="PTHR22849:SF142">
    <property type="entry name" value="U-BOX DOMAIN-CONTAINING PROTEIN 31"/>
    <property type="match status" value="1"/>
</dbReference>
<dbReference type="OrthoDB" id="10064100at2759"/>
<comment type="catalytic activity">
    <reaction evidence="1 5">
        <text>S-ubiquitinyl-[E2 ubiquitin-conjugating enzyme]-L-cysteine + [acceptor protein]-L-lysine = [E2 ubiquitin-conjugating enzyme]-L-cysteine + N(6)-ubiquitinyl-[acceptor protein]-L-lysine.</text>
        <dbReference type="EC" id="2.3.2.27"/>
    </reaction>
</comment>
<dbReference type="CDD" id="cd16664">
    <property type="entry name" value="RING-Ubox_PUB"/>
    <property type="match status" value="1"/>
</dbReference>
<gene>
    <name evidence="7" type="ORF">HPP92_020020</name>
</gene>
<feature type="domain" description="U-box" evidence="6">
    <location>
        <begin position="64"/>
        <end position="138"/>
    </location>
</feature>
<dbReference type="SUPFAM" id="SSF57850">
    <property type="entry name" value="RING/U-box"/>
    <property type="match status" value="1"/>
</dbReference>
<dbReference type="PROSITE" id="PS51698">
    <property type="entry name" value="U_BOX"/>
    <property type="match status" value="1"/>
</dbReference>
<evidence type="ECO:0000259" key="6">
    <source>
        <dbReference type="PROSITE" id="PS51698"/>
    </source>
</evidence>
<keyword evidence="4 5" id="KW-0833">Ubl conjugation pathway</keyword>
<proteinExistence type="predicted"/>
<dbReference type="InterPro" id="IPR011989">
    <property type="entry name" value="ARM-like"/>
</dbReference>
<evidence type="ECO:0000256" key="5">
    <source>
        <dbReference type="RuleBase" id="RU369093"/>
    </source>
</evidence>
<evidence type="ECO:0000256" key="1">
    <source>
        <dbReference type="ARBA" id="ARBA00000900"/>
    </source>
</evidence>
<evidence type="ECO:0000313" key="8">
    <source>
        <dbReference type="Proteomes" id="UP000639772"/>
    </source>
</evidence>
<reference evidence="7 8" key="1">
    <citation type="journal article" date="2020" name="Nat. Food">
        <title>A phased Vanilla planifolia genome enables genetic improvement of flavour and production.</title>
        <authorList>
            <person name="Hasing T."/>
            <person name="Tang H."/>
            <person name="Brym M."/>
            <person name="Khazi F."/>
            <person name="Huang T."/>
            <person name="Chambers A.H."/>
        </authorList>
    </citation>
    <scope>NUCLEOTIDE SEQUENCE [LARGE SCALE GENOMIC DNA]</scope>
    <source>
        <tissue evidence="7">Leaf</tissue>
    </source>
</reference>
<comment type="pathway">
    <text evidence="2 5">Protein modification; protein ubiquitination.</text>
</comment>
<dbReference type="InterPro" id="IPR016024">
    <property type="entry name" value="ARM-type_fold"/>
</dbReference>
<dbReference type="GO" id="GO:0061630">
    <property type="term" value="F:ubiquitin protein ligase activity"/>
    <property type="evidence" value="ECO:0007669"/>
    <property type="project" value="UniProtKB-UniRule"/>
</dbReference>
<dbReference type="Gene3D" id="3.30.40.10">
    <property type="entry name" value="Zinc/RING finger domain, C3HC4 (zinc finger)"/>
    <property type="match status" value="1"/>
</dbReference>
<dbReference type="SUPFAM" id="SSF48371">
    <property type="entry name" value="ARM repeat"/>
    <property type="match status" value="2"/>
</dbReference>
<name>A0A835Q7Z5_VANPL</name>
<dbReference type="InterPro" id="IPR013083">
    <property type="entry name" value="Znf_RING/FYVE/PHD"/>
</dbReference>
<evidence type="ECO:0000313" key="7">
    <source>
        <dbReference type="EMBL" id="KAG0465856.1"/>
    </source>
</evidence>
<organism evidence="7 8">
    <name type="scientific">Vanilla planifolia</name>
    <name type="common">Vanilla</name>
    <dbReference type="NCBI Taxonomy" id="51239"/>
    <lineage>
        <taxon>Eukaryota</taxon>
        <taxon>Viridiplantae</taxon>
        <taxon>Streptophyta</taxon>
        <taxon>Embryophyta</taxon>
        <taxon>Tracheophyta</taxon>
        <taxon>Spermatophyta</taxon>
        <taxon>Magnoliopsida</taxon>
        <taxon>Liliopsida</taxon>
        <taxon>Asparagales</taxon>
        <taxon>Orchidaceae</taxon>
        <taxon>Vanilloideae</taxon>
        <taxon>Vanilleae</taxon>
        <taxon>Vanilla</taxon>
    </lineage>
</organism>
<sequence>MPQFQQRASWSVEGGGQVLDLETAVKDGILGSAAAGGGTLDGATSEKLDLKKMIEELEPTGIDDVPAVFICPISLDPMLDPVTLCTGQTYERANIQKWLSMGHRTCPTTMQEIWDDAVTPNRTLHHLIHTWFTQRYLRMKKRSEDVGGLAAELLDSLRHVKGQARLNALKELGKLLSSNPCGAKKAVADAGSGGIALLSSLLGPFTSHAVGSEVITILVNLPLDSDARTNLMQPAKISVVVDMLNEGIVDTKINCARLVELLMEEKNFRSEILSSLSLLVGLLRLVKDKRHPNGVATGLRLLKAICNHQHQVHGLVVRIGAVSQLLELLPHLGSECLETALEILDELSSLPEGGVALKDCPLTIPNMVKILMRVSEACTQYALSILSAVCKLAPDECASLAIEAGLAAKLLLVIQSGCSPTLKQRSAELLKLCSLNYTATLFISKCKLTRTIQ</sequence>
<evidence type="ECO:0000256" key="4">
    <source>
        <dbReference type="ARBA" id="ARBA00022786"/>
    </source>
</evidence>